<reference evidence="7 8" key="2">
    <citation type="submission" date="2018-11" db="EMBL/GenBank/DDBJ databases">
        <authorList>
            <consortium name="Pathogen Informatics"/>
        </authorList>
    </citation>
    <scope>NUCLEOTIDE SEQUENCE [LARGE SCALE GENOMIC DNA]</scope>
</reference>
<gene>
    <name evidence="7" type="ORF">TCNE_LOCUS18641</name>
</gene>
<comment type="similarity">
    <text evidence="2">Belongs to the glycosyltransferase 31 family. Beta3-Gal-T subfamily.</text>
</comment>
<evidence type="ECO:0000313" key="8">
    <source>
        <dbReference type="Proteomes" id="UP000050794"/>
    </source>
</evidence>
<name>A0A183VD21_TOXCA</name>
<comment type="subcellular location">
    <subcellularLocation>
        <location evidence="1">Membrane</location>
        <topology evidence="1">Single-pass type II membrane protein</topology>
    </subcellularLocation>
</comment>
<accession>A0A183VD21</accession>
<dbReference type="AlphaFoldDB" id="A0A183VD21"/>
<sequence length="199" mass="22819">MTGSQYHSSRAQFVKQTWAKRCDKYFLNSMDANSPLYFGCHIRGLNGSPKQGYMSGGAGYVLSRTALRKFVTEAMKDPNKCHVNGYSEDVEVGVCLENVNVSTGDTRDEHKRHRFLPISLEKVLVWKENDAQAQWFQGYAVHQIKKGVKEVSDRLITVHYVTPEMMLVLDFLLYDVRRFVWHSHTVKVCAHENNKCLTA</sequence>
<reference evidence="9" key="1">
    <citation type="submission" date="2016-06" db="UniProtKB">
        <authorList>
            <consortium name="WormBaseParasite"/>
        </authorList>
    </citation>
    <scope>IDENTIFICATION</scope>
</reference>
<dbReference type="GO" id="GO:0016263">
    <property type="term" value="F:glycoprotein-N-acetylgalactosamine 3-beta-galactosyltransferase activity"/>
    <property type="evidence" value="ECO:0007669"/>
    <property type="project" value="TreeGrafter"/>
</dbReference>
<dbReference type="Proteomes" id="UP000050794">
    <property type="component" value="Unassembled WGS sequence"/>
</dbReference>
<keyword evidence="8" id="KW-1185">Reference proteome</keyword>
<dbReference type="PANTHER" id="PTHR23033:SF12">
    <property type="entry name" value="GLYCOPROTEIN-N-ACETYLGALACTOSAMINE 3-BETA-GALACTOSYLTRANSFERASE 1-RELATED"/>
    <property type="match status" value="1"/>
</dbReference>
<proteinExistence type="inferred from homology"/>
<evidence type="ECO:0000313" key="7">
    <source>
        <dbReference type="EMBL" id="VDM49962.1"/>
    </source>
</evidence>
<protein>
    <submittedName>
        <fullName evidence="9">N-acetylgalactosaminide beta-1,3-galactosyltransferase</fullName>
    </submittedName>
</protein>
<keyword evidence="6" id="KW-0472">Membrane</keyword>
<evidence type="ECO:0000256" key="6">
    <source>
        <dbReference type="ARBA" id="ARBA00023136"/>
    </source>
</evidence>
<keyword evidence="4" id="KW-0735">Signal-anchor</keyword>
<dbReference type="PANTHER" id="PTHR23033">
    <property type="entry name" value="BETA1,3-GALACTOSYLTRANSFERASE"/>
    <property type="match status" value="1"/>
</dbReference>
<keyword evidence="5" id="KW-1133">Transmembrane helix</keyword>
<organism evidence="8 9">
    <name type="scientific">Toxocara canis</name>
    <name type="common">Canine roundworm</name>
    <dbReference type="NCBI Taxonomy" id="6265"/>
    <lineage>
        <taxon>Eukaryota</taxon>
        <taxon>Metazoa</taxon>
        <taxon>Ecdysozoa</taxon>
        <taxon>Nematoda</taxon>
        <taxon>Chromadorea</taxon>
        <taxon>Rhabditida</taxon>
        <taxon>Spirurina</taxon>
        <taxon>Ascaridomorpha</taxon>
        <taxon>Ascaridoidea</taxon>
        <taxon>Toxocaridae</taxon>
        <taxon>Toxocara</taxon>
    </lineage>
</organism>
<evidence type="ECO:0000256" key="5">
    <source>
        <dbReference type="ARBA" id="ARBA00022989"/>
    </source>
</evidence>
<evidence type="ECO:0000256" key="3">
    <source>
        <dbReference type="ARBA" id="ARBA00022692"/>
    </source>
</evidence>
<evidence type="ECO:0000256" key="4">
    <source>
        <dbReference type="ARBA" id="ARBA00022968"/>
    </source>
</evidence>
<evidence type="ECO:0000256" key="1">
    <source>
        <dbReference type="ARBA" id="ARBA00004606"/>
    </source>
</evidence>
<dbReference type="InterPro" id="IPR026050">
    <property type="entry name" value="C1GALT1/C1GALT1_chp1"/>
</dbReference>
<keyword evidence="3" id="KW-0812">Transmembrane</keyword>
<evidence type="ECO:0000256" key="2">
    <source>
        <dbReference type="ARBA" id="ARBA00006462"/>
    </source>
</evidence>
<dbReference type="GO" id="GO:0016020">
    <property type="term" value="C:membrane"/>
    <property type="evidence" value="ECO:0007669"/>
    <property type="project" value="UniProtKB-SubCell"/>
</dbReference>
<dbReference type="EMBL" id="UYWY01025769">
    <property type="protein sequence ID" value="VDM49962.1"/>
    <property type="molecule type" value="Genomic_DNA"/>
</dbReference>
<evidence type="ECO:0000313" key="9">
    <source>
        <dbReference type="WBParaSite" id="TCNE_0001864501-mRNA-1"/>
    </source>
</evidence>
<dbReference type="Gene3D" id="3.90.550.50">
    <property type="match status" value="1"/>
</dbReference>
<dbReference type="WBParaSite" id="TCNE_0001864501-mRNA-1">
    <property type="protein sequence ID" value="TCNE_0001864501-mRNA-1"/>
    <property type="gene ID" value="TCNE_0001864501"/>
</dbReference>